<evidence type="ECO:0000259" key="1">
    <source>
        <dbReference type="Pfam" id="PF21320"/>
    </source>
</evidence>
<feature type="domain" description="S-adenosylmethionine-dependent methyltransferase Rv2258c-like winged HTH" evidence="1">
    <location>
        <begin position="1"/>
        <end position="57"/>
    </location>
</feature>
<dbReference type="PANTHER" id="PTHR45128">
    <property type="entry name" value="METHYLTRANSFERASE TYPE 11"/>
    <property type="match status" value="1"/>
</dbReference>
<dbReference type="EMBL" id="CAADHB010000120">
    <property type="protein sequence ID" value="VFK80494.1"/>
    <property type="molecule type" value="Genomic_DNA"/>
</dbReference>
<protein>
    <recommendedName>
        <fullName evidence="1">S-adenosylmethionine-dependent methyltransferase Rv2258c-like winged HTH domain-containing protein</fullName>
    </recommendedName>
</protein>
<dbReference type="InterPro" id="IPR048711">
    <property type="entry name" value="WHD_Rv2258c"/>
</dbReference>
<sequence length="98" mass="10526">MTDLPPSTSEEIAQAAGLKERYVREWLAAMVVGRIIDHDPATGHYYLPSEHAAALTRAAGADNMARLALVVPSLASVQEDIIAAFFQGAFPIHPIRAS</sequence>
<gene>
    <name evidence="2" type="ORF">BECKSD772D_GA0070982_11208</name>
</gene>
<reference evidence="2" key="1">
    <citation type="submission" date="2019-02" db="EMBL/GenBank/DDBJ databases">
        <authorList>
            <person name="Gruber-Vodicka R. H."/>
            <person name="Seah K. B. B."/>
        </authorList>
    </citation>
    <scope>NUCLEOTIDE SEQUENCE</scope>
    <source>
        <strain evidence="2">BECK_S127</strain>
    </source>
</reference>
<dbReference type="Pfam" id="PF21320">
    <property type="entry name" value="WHD_Rv2258c"/>
    <property type="match status" value="1"/>
</dbReference>
<dbReference type="InterPro" id="IPR053173">
    <property type="entry name" value="SAM-binding_MTase"/>
</dbReference>
<name>A0A451BQE7_9GAMM</name>
<dbReference type="AlphaFoldDB" id="A0A451BQE7"/>
<organism evidence="2">
    <name type="scientific">Candidatus Kentrum sp. SD</name>
    <dbReference type="NCBI Taxonomy" id="2126332"/>
    <lineage>
        <taxon>Bacteria</taxon>
        <taxon>Pseudomonadati</taxon>
        <taxon>Pseudomonadota</taxon>
        <taxon>Gammaproteobacteria</taxon>
        <taxon>Candidatus Kentrum</taxon>
    </lineage>
</organism>
<proteinExistence type="predicted"/>
<evidence type="ECO:0000313" key="2">
    <source>
        <dbReference type="EMBL" id="VFK80494.1"/>
    </source>
</evidence>
<accession>A0A451BQE7</accession>
<dbReference type="PANTHER" id="PTHR45128:SF1">
    <property type="entry name" value="S-ADENOSYLMETHIONINE-DEPENDENT METHYLTRANSFERASE RV2258C"/>
    <property type="match status" value="1"/>
</dbReference>